<evidence type="ECO:0000256" key="3">
    <source>
        <dbReference type="ARBA" id="ARBA00022734"/>
    </source>
</evidence>
<keyword evidence="2" id="KW-0479">Metal-binding</keyword>
<dbReference type="InterPro" id="IPR000742">
    <property type="entry name" value="EGF"/>
</dbReference>
<dbReference type="Gene3D" id="3.90.215.10">
    <property type="entry name" value="Gamma Fibrinogen, chain A, domain 1"/>
    <property type="match status" value="1"/>
</dbReference>
<evidence type="ECO:0000259" key="9">
    <source>
        <dbReference type="PROSITE" id="PS51406"/>
    </source>
</evidence>
<dbReference type="Pfam" id="PF00024">
    <property type="entry name" value="PAN_1"/>
    <property type="match status" value="1"/>
</dbReference>
<dbReference type="PANTHER" id="PTHR16146:SF46">
    <property type="entry name" value="INTELECTIN-1A-RELATED"/>
    <property type="match status" value="1"/>
</dbReference>
<dbReference type="GeneID" id="110232532"/>
<evidence type="ECO:0000313" key="11">
    <source>
        <dbReference type="Proteomes" id="UP000887567"/>
    </source>
</evidence>
<keyword evidence="4" id="KW-0106">Calcium</keyword>
<dbReference type="InterPro" id="IPR014716">
    <property type="entry name" value="Fibrinogen_a/b/g_C_1"/>
</dbReference>
<feature type="disulfide bond" evidence="6">
    <location>
        <begin position="138"/>
        <end position="147"/>
    </location>
</feature>
<evidence type="ECO:0000256" key="4">
    <source>
        <dbReference type="ARBA" id="ARBA00022837"/>
    </source>
</evidence>
<dbReference type="PROSITE" id="PS51406">
    <property type="entry name" value="FIBRINOGEN_C_2"/>
    <property type="match status" value="1"/>
</dbReference>
<dbReference type="Gene3D" id="2.10.25.10">
    <property type="entry name" value="Laminin"/>
    <property type="match status" value="1"/>
</dbReference>
<dbReference type="RefSeq" id="XP_020893406.1">
    <property type="nucleotide sequence ID" value="XM_021037747.2"/>
</dbReference>
<evidence type="ECO:0000256" key="6">
    <source>
        <dbReference type="PROSITE-ProRule" id="PRU00076"/>
    </source>
</evidence>
<feature type="signal peptide" evidence="7">
    <location>
        <begin position="1"/>
        <end position="22"/>
    </location>
</feature>
<organism evidence="10 11">
    <name type="scientific">Exaiptasia diaphana</name>
    <name type="common">Tropical sea anemone</name>
    <name type="synonym">Aiptasia pulchella</name>
    <dbReference type="NCBI Taxonomy" id="2652724"/>
    <lineage>
        <taxon>Eukaryota</taxon>
        <taxon>Metazoa</taxon>
        <taxon>Cnidaria</taxon>
        <taxon>Anthozoa</taxon>
        <taxon>Hexacorallia</taxon>
        <taxon>Actiniaria</taxon>
        <taxon>Aiptasiidae</taxon>
        <taxon>Exaiptasia</taxon>
    </lineage>
</organism>
<dbReference type="GO" id="GO:0070492">
    <property type="term" value="F:oligosaccharide binding"/>
    <property type="evidence" value="ECO:0007669"/>
    <property type="project" value="TreeGrafter"/>
</dbReference>
<dbReference type="InterPro" id="IPR003609">
    <property type="entry name" value="Pan_app"/>
</dbReference>
<dbReference type="PANTHER" id="PTHR16146">
    <property type="entry name" value="INTELECTIN"/>
    <property type="match status" value="1"/>
</dbReference>
<keyword evidence="7" id="KW-0732">Signal</keyword>
<evidence type="ECO:0000256" key="2">
    <source>
        <dbReference type="ARBA" id="ARBA00022723"/>
    </source>
</evidence>
<dbReference type="EnsemblMetazoa" id="XM_021037747.2">
    <property type="protein sequence ID" value="XP_020893406.1"/>
    <property type="gene ID" value="LOC110232532"/>
</dbReference>
<feature type="chain" id="PRO_5037801446" evidence="7">
    <location>
        <begin position="23"/>
        <end position="359"/>
    </location>
</feature>
<keyword evidence="6" id="KW-0245">EGF-like domain</keyword>
<comment type="similarity">
    <text evidence="1">Belongs to the EGF domain peptide family.</text>
</comment>
<dbReference type="KEGG" id="epa:110232532"/>
<dbReference type="CDD" id="cd00054">
    <property type="entry name" value="EGF_CA"/>
    <property type="match status" value="1"/>
</dbReference>
<protein>
    <submittedName>
        <fullName evidence="10">Uncharacterized protein</fullName>
    </submittedName>
</protein>
<name>A0A913WSG3_EXADI</name>
<keyword evidence="11" id="KW-1185">Reference proteome</keyword>
<dbReference type="SMART" id="SM00181">
    <property type="entry name" value="EGF"/>
    <property type="match status" value="1"/>
</dbReference>
<dbReference type="SUPFAM" id="SSF57196">
    <property type="entry name" value="EGF/Laminin"/>
    <property type="match status" value="1"/>
</dbReference>
<dbReference type="OrthoDB" id="5976246at2759"/>
<dbReference type="InterPro" id="IPR036056">
    <property type="entry name" value="Fibrinogen-like_C"/>
</dbReference>
<dbReference type="AlphaFoldDB" id="A0A913WSG3"/>
<dbReference type="NCBIfam" id="NF040941">
    <property type="entry name" value="GGGWT_bact"/>
    <property type="match status" value="1"/>
</dbReference>
<sequence>MTSSIAILAVLFLFFGVHNSKGEEASDLILFDYHRSKNLTVPSTSRSQSVQVKDKMECFGKCIGVGWCQSGNFKTTPEHNGLHVCQLLPSDRFTKSNTLKDNPVCENFNVKTPCHRKNKPCLNEGRCVFKNSTHQCQCENGYRGKQCQKVPPNSCKALLQANSSLPSGLYSISPDGTNVIKVYCDMVTDGGGWTLVYSYTFTNYGSFKATRNAVTPQPNWPSKGNVPVSTTPPLSETDYAALDFALWKKIGVQEVIIKSNINHWIQCNEGTGSLVNWRTGSFTCKVIKAVASDCIDTVPSQLAIANYGPYFKKSSGSLTTYYLFEVFTTKNWPTHDPCGGNQDRHVKGVANPHGNIYIR</sequence>
<feature type="domain" description="EGF-like" evidence="8">
    <location>
        <begin position="110"/>
        <end position="148"/>
    </location>
</feature>
<dbReference type="GO" id="GO:0046872">
    <property type="term" value="F:metal ion binding"/>
    <property type="evidence" value="ECO:0007669"/>
    <property type="project" value="UniProtKB-KW"/>
</dbReference>
<comment type="caution">
    <text evidence="6">Lacks conserved residue(s) required for the propagation of feature annotation.</text>
</comment>
<evidence type="ECO:0000259" key="8">
    <source>
        <dbReference type="PROSITE" id="PS50026"/>
    </source>
</evidence>
<dbReference type="Proteomes" id="UP000887567">
    <property type="component" value="Unplaced"/>
</dbReference>
<dbReference type="SUPFAM" id="SSF56496">
    <property type="entry name" value="Fibrinogen C-terminal domain-like"/>
    <property type="match status" value="1"/>
</dbReference>
<feature type="domain" description="Fibrinogen C-terminal" evidence="9">
    <location>
        <begin position="146"/>
        <end position="196"/>
    </location>
</feature>
<dbReference type="Pfam" id="PF00008">
    <property type="entry name" value="EGF"/>
    <property type="match status" value="1"/>
</dbReference>
<reference evidence="10" key="1">
    <citation type="submission" date="2022-11" db="UniProtKB">
        <authorList>
            <consortium name="EnsemblMetazoa"/>
        </authorList>
    </citation>
    <scope>IDENTIFICATION</scope>
</reference>
<evidence type="ECO:0000256" key="7">
    <source>
        <dbReference type="SAM" id="SignalP"/>
    </source>
</evidence>
<accession>A0A913WSG3</accession>
<evidence type="ECO:0000313" key="10">
    <source>
        <dbReference type="EnsemblMetazoa" id="XP_020893406.1"/>
    </source>
</evidence>
<dbReference type="PROSITE" id="PS00022">
    <property type="entry name" value="EGF_1"/>
    <property type="match status" value="1"/>
</dbReference>
<keyword evidence="5 6" id="KW-1015">Disulfide bond</keyword>
<keyword evidence="3" id="KW-0430">Lectin</keyword>
<dbReference type="PROSITE" id="PS50026">
    <property type="entry name" value="EGF_3"/>
    <property type="match status" value="1"/>
</dbReference>
<evidence type="ECO:0000256" key="5">
    <source>
        <dbReference type="ARBA" id="ARBA00023157"/>
    </source>
</evidence>
<dbReference type="InterPro" id="IPR002181">
    <property type="entry name" value="Fibrinogen_a/b/g_C_dom"/>
</dbReference>
<dbReference type="PROSITE" id="PS01186">
    <property type="entry name" value="EGF_2"/>
    <property type="match status" value="1"/>
</dbReference>
<proteinExistence type="inferred from homology"/>
<dbReference type="GO" id="GO:0005615">
    <property type="term" value="C:extracellular space"/>
    <property type="evidence" value="ECO:0007669"/>
    <property type="project" value="TreeGrafter"/>
</dbReference>
<dbReference type="Pfam" id="PF00147">
    <property type="entry name" value="Fibrinogen_C"/>
    <property type="match status" value="1"/>
</dbReference>
<evidence type="ECO:0000256" key="1">
    <source>
        <dbReference type="ARBA" id="ARBA00006373"/>
    </source>
</evidence>